<evidence type="ECO:0000256" key="2">
    <source>
        <dbReference type="ARBA" id="ARBA00005568"/>
    </source>
</evidence>
<dbReference type="GO" id="GO:0006107">
    <property type="term" value="P:oxaloacetate metabolic process"/>
    <property type="evidence" value="ECO:0007669"/>
    <property type="project" value="TreeGrafter"/>
</dbReference>
<dbReference type="GO" id="GO:0000287">
    <property type="term" value="F:magnesium ion binding"/>
    <property type="evidence" value="ECO:0007669"/>
    <property type="project" value="TreeGrafter"/>
</dbReference>
<feature type="binding site" evidence="5">
    <location>
        <position position="126"/>
    </location>
    <ligand>
        <name>substrate</name>
    </ligand>
</feature>
<reference evidence="8 9" key="1">
    <citation type="submission" date="2016-12" db="EMBL/GenBank/DDBJ databases">
        <title>Comparison of Traditional DNA-DNA Hybridization with In Silico Genomic Analysis.</title>
        <authorList>
            <person name="Nicholson A.C."/>
            <person name="Humrighouse B.W."/>
            <person name="Graziano J."/>
            <person name="Lasker B."/>
            <person name="Whitney A.M."/>
            <person name="Mcquiston J.R."/>
        </authorList>
    </citation>
    <scope>NUCLEOTIDE SEQUENCE [LARGE SCALE GENOMIC DNA]</scope>
    <source>
        <strain evidence="8 9">H2240</strain>
    </source>
</reference>
<evidence type="ECO:0000256" key="6">
    <source>
        <dbReference type="PIRSR" id="PIRSR015582-2"/>
    </source>
</evidence>
<dbReference type="OrthoDB" id="9800547at2"/>
<comment type="similarity">
    <text evidence="2">Belongs to the HpcH/HpaI aldolase family.</text>
</comment>
<organism evidence="8 9">
    <name type="scientific">Haematobacter genomosp. 1</name>
    <dbReference type="NCBI Taxonomy" id="366618"/>
    <lineage>
        <taxon>Bacteria</taxon>
        <taxon>Pseudomonadati</taxon>
        <taxon>Pseudomonadota</taxon>
        <taxon>Alphaproteobacteria</taxon>
        <taxon>Rhodobacterales</taxon>
        <taxon>Paracoccaceae</taxon>
        <taxon>Haematobacter</taxon>
    </lineage>
</organism>
<dbReference type="InterPro" id="IPR005000">
    <property type="entry name" value="Aldolase/citrate-lyase_domain"/>
</dbReference>
<name>A0A212AE72_9RHOB</name>
<dbReference type="PANTHER" id="PTHR32308">
    <property type="entry name" value="LYASE BETA SUBUNIT, PUTATIVE (AFU_ORTHOLOGUE AFUA_4G13030)-RELATED"/>
    <property type="match status" value="1"/>
</dbReference>
<feature type="binding site" evidence="6">
    <location>
        <position position="153"/>
    </location>
    <ligand>
        <name>Mg(2+)</name>
        <dbReference type="ChEBI" id="CHEBI:18420"/>
    </ligand>
</feature>
<evidence type="ECO:0000256" key="3">
    <source>
        <dbReference type="ARBA" id="ARBA00022723"/>
    </source>
</evidence>
<sequence>MRSLLFVPGDSPRKFAKARASMADVLILDLEDSVAATAKSGAREIVRTMLEEGSSGPALWVRVNALDTGLTLEDLAAVIPLAPAGIVLPKAAGAADVERLATWLDAFEVSGHLAQGTTGIIAVATETAEAVMGLGSYRGASSRLRGLMWGAEDLAASLGATTNAVDGVFTEPFRLARNLCLMAAASAGVAAIDTVSTNLRDLALVEEEARAARRDGFAAKAVIHPGHLEIVNQAFRPTEAEADWARRVIAAFEEAPEAGVVTLDGKMVDKPHERAAQKILAALGE</sequence>
<dbReference type="SUPFAM" id="SSF51621">
    <property type="entry name" value="Phosphoenolpyruvate/pyruvate domain"/>
    <property type="match status" value="1"/>
</dbReference>
<dbReference type="AlphaFoldDB" id="A0A212AE72"/>
<feature type="domain" description="HpcH/HpaI aldolase/citrate lyase" evidence="7">
    <location>
        <begin position="2"/>
        <end position="225"/>
    </location>
</feature>
<dbReference type="EMBL" id="NIPW01000007">
    <property type="protein sequence ID" value="OWJ79637.1"/>
    <property type="molecule type" value="Genomic_DNA"/>
</dbReference>
<dbReference type="PIRSF" id="PIRSF015582">
    <property type="entry name" value="Cit_lyase_B"/>
    <property type="match status" value="1"/>
</dbReference>
<dbReference type="PANTHER" id="PTHR32308:SF0">
    <property type="entry name" value="HPCH_HPAI ALDOLASE_CITRATE LYASE DOMAIN-CONTAINING PROTEIN"/>
    <property type="match status" value="1"/>
</dbReference>
<dbReference type="InterPro" id="IPR015813">
    <property type="entry name" value="Pyrv/PenolPyrv_kinase-like_dom"/>
</dbReference>
<feature type="binding site" evidence="6">
    <location>
        <position position="126"/>
    </location>
    <ligand>
        <name>Mg(2+)</name>
        <dbReference type="ChEBI" id="CHEBI:18420"/>
    </ligand>
</feature>
<comment type="cofactor">
    <cofactor evidence="1">
        <name>Mg(2+)</name>
        <dbReference type="ChEBI" id="CHEBI:18420"/>
    </cofactor>
</comment>
<evidence type="ECO:0000256" key="5">
    <source>
        <dbReference type="PIRSR" id="PIRSR015582-1"/>
    </source>
</evidence>
<protein>
    <submittedName>
        <fullName evidence="8">CoA ester lyase</fullName>
    </submittedName>
</protein>
<keyword evidence="4 6" id="KW-0460">Magnesium</keyword>
<comment type="caution">
    <text evidence="8">The sequence shown here is derived from an EMBL/GenBank/DDBJ whole genome shotgun (WGS) entry which is preliminary data.</text>
</comment>
<dbReference type="RefSeq" id="WP_088214430.1">
    <property type="nucleotide sequence ID" value="NZ_NIPW01000007.1"/>
</dbReference>
<dbReference type="GO" id="GO:0016829">
    <property type="term" value="F:lyase activity"/>
    <property type="evidence" value="ECO:0007669"/>
    <property type="project" value="UniProtKB-KW"/>
</dbReference>
<keyword evidence="9" id="KW-1185">Reference proteome</keyword>
<evidence type="ECO:0000256" key="1">
    <source>
        <dbReference type="ARBA" id="ARBA00001946"/>
    </source>
</evidence>
<dbReference type="Proteomes" id="UP000196878">
    <property type="component" value="Unassembled WGS sequence"/>
</dbReference>
<gene>
    <name evidence="8" type="ORF">CDV49_04795</name>
</gene>
<accession>A0A212AE72</accession>
<keyword evidence="3 6" id="KW-0479">Metal-binding</keyword>
<dbReference type="Pfam" id="PF03328">
    <property type="entry name" value="HpcH_HpaI"/>
    <property type="match status" value="1"/>
</dbReference>
<evidence type="ECO:0000259" key="7">
    <source>
        <dbReference type="Pfam" id="PF03328"/>
    </source>
</evidence>
<keyword evidence="8" id="KW-0456">Lyase</keyword>
<evidence type="ECO:0000313" key="8">
    <source>
        <dbReference type="EMBL" id="OWJ79637.1"/>
    </source>
</evidence>
<feature type="binding site" evidence="5">
    <location>
        <position position="62"/>
    </location>
    <ligand>
        <name>substrate</name>
    </ligand>
</feature>
<dbReference type="Gene3D" id="3.20.20.60">
    <property type="entry name" value="Phosphoenolpyruvate-binding domains"/>
    <property type="match status" value="1"/>
</dbReference>
<dbReference type="InterPro" id="IPR040442">
    <property type="entry name" value="Pyrv_kinase-like_dom_sf"/>
</dbReference>
<dbReference type="InterPro" id="IPR011206">
    <property type="entry name" value="Citrate_lyase_beta/mcl1/mcl2"/>
</dbReference>
<proteinExistence type="inferred from homology"/>
<evidence type="ECO:0000256" key="4">
    <source>
        <dbReference type="ARBA" id="ARBA00022842"/>
    </source>
</evidence>
<evidence type="ECO:0000313" key="9">
    <source>
        <dbReference type="Proteomes" id="UP000196878"/>
    </source>
</evidence>